<evidence type="ECO:0000313" key="2">
    <source>
        <dbReference type="Proteomes" id="UP001177670"/>
    </source>
</evidence>
<sequence length="74" mass="8148">FEFINTNEVIIGMAANGISAKPCTYPIKVESRVQAITCLQKDLGELANLDLNIQITLSFITRPPQLTNDVNSKL</sequence>
<feature type="non-terminal residue" evidence="1">
    <location>
        <position position="1"/>
    </location>
</feature>
<comment type="caution">
    <text evidence="1">The sequence shown here is derived from an EMBL/GenBank/DDBJ whole genome shotgun (WGS) entry which is preliminary data.</text>
</comment>
<gene>
    <name evidence="1" type="ORF">K0M31_004942</name>
</gene>
<organism evidence="1 2">
    <name type="scientific">Melipona bicolor</name>
    <dbReference type="NCBI Taxonomy" id="60889"/>
    <lineage>
        <taxon>Eukaryota</taxon>
        <taxon>Metazoa</taxon>
        <taxon>Ecdysozoa</taxon>
        <taxon>Arthropoda</taxon>
        <taxon>Hexapoda</taxon>
        <taxon>Insecta</taxon>
        <taxon>Pterygota</taxon>
        <taxon>Neoptera</taxon>
        <taxon>Endopterygota</taxon>
        <taxon>Hymenoptera</taxon>
        <taxon>Apocrita</taxon>
        <taxon>Aculeata</taxon>
        <taxon>Apoidea</taxon>
        <taxon>Anthophila</taxon>
        <taxon>Apidae</taxon>
        <taxon>Melipona</taxon>
    </lineage>
</organism>
<reference evidence="1" key="1">
    <citation type="submission" date="2021-10" db="EMBL/GenBank/DDBJ databases">
        <title>Melipona bicolor Genome sequencing and assembly.</title>
        <authorList>
            <person name="Araujo N.S."/>
            <person name="Arias M.C."/>
        </authorList>
    </citation>
    <scope>NUCLEOTIDE SEQUENCE</scope>
    <source>
        <strain evidence="1">USP_2M_L1-L4_2017</strain>
        <tissue evidence="1">Whole body</tissue>
    </source>
</reference>
<evidence type="ECO:0000313" key="1">
    <source>
        <dbReference type="EMBL" id="KAK1126315.1"/>
    </source>
</evidence>
<name>A0AA40FWT6_9HYME</name>
<accession>A0AA40FWT6</accession>
<dbReference type="EMBL" id="JAHYIQ010000014">
    <property type="protein sequence ID" value="KAK1126315.1"/>
    <property type="molecule type" value="Genomic_DNA"/>
</dbReference>
<dbReference type="Proteomes" id="UP001177670">
    <property type="component" value="Unassembled WGS sequence"/>
</dbReference>
<proteinExistence type="predicted"/>
<dbReference type="AlphaFoldDB" id="A0AA40FWT6"/>
<protein>
    <submittedName>
        <fullName evidence="1">Uncharacterized protein</fullName>
    </submittedName>
</protein>
<keyword evidence="2" id="KW-1185">Reference proteome</keyword>